<dbReference type="GO" id="GO:0031177">
    <property type="term" value="F:phosphopantetheine binding"/>
    <property type="evidence" value="ECO:0007669"/>
    <property type="project" value="TreeGrafter"/>
</dbReference>
<dbReference type="NCBIfam" id="TIGR01733">
    <property type="entry name" value="AA-adenyl-dom"/>
    <property type="match status" value="1"/>
</dbReference>
<dbReference type="InterPro" id="IPR023213">
    <property type="entry name" value="CAT-like_dom_sf"/>
</dbReference>
<dbReference type="Pfam" id="PF13193">
    <property type="entry name" value="AMP-binding_C"/>
    <property type="match status" value="2"/>
</dbReference>
<dbReference type="SUPFAM" id="SSF56801">
    <property type="entry name" value="Acetyl-CoA synthetase-like"/>
    <property type="match status" value="3"/>
</dbReference>
<dbReference type="InterPro" id="IPR036736">
    <property type="entry name" value="ACP-like_sf"/>
</dbReference>
<comment type="pathway">
    <text evidence="1">Siderophore biosynthesis.</text>
</comment>
<dbReference type="InterPro" id="IPR010071">
    <property type="entry name" value="AA_adenyl_dom"/>
</dbReference>
<evidence type="ECO:0000256" key="5">
    <source>
        <dbReference type="ARBA" id="ARBA00029454"/>
    </source>
</evidence>
<dbReference type="Gene3D" id="3.30.559.30">
    <property type="entry name" value="Nonribosomal peptide synthetase, condensation domain"/>
    <property type="match status" value="3"/>
</dbReference>
<reference evidence="7" key="1">
    <citation type="submission" date="2021-02" db="EMBL/GenBank/DDBJ databases">
        <authorList>
            <person name="Nowell W R."/>
        </authorList>
    </citation>
    <scope>NUCLEOTIDE SEQUENCE</scope>
</reference>
<dbReference type="Gene3D" id="1.10.1200.10">
    <property type="entry name" value="ACP-like"/>
    <property type="match status" value="3"/>
</dbReference>
<dbReference type="OrthoDB" id="416786at2759"/>
<dbReference type="InterPro" id="IPR000873">
    <property type="entry name" value="AMP-dep_synth/lig_dom"/>
</dbReference>
<evidence type="ECO:0000256" key="4">
    <source>
        <dbReference type="ARBA" id="ARBA00022598"/>
    </source>
</evidence>
<feature type="domain" description="Carrier" evidence="6">
    <location>
        <begin position="472"/>
        <end position="550"/>
    </location>
</feature>
<dbReference type="InterPro" id="IPR009081">
    <property type="entry name" value="PP-bd_ACP"/>
</dbReference>
<keyword evidence="4" id="KW-0436">Ligase</keyword>
<proteinExistence type="inferred from homology"/>
<dbReference type="PROSITE" id="PS50075">
    <property type="entry name" value="CARRIER"/>
    <property type="match status" value="2"/>
</dbReference>
<dbReference type="Gene3D" id="3.40.50.980">
    <property type="match status" value="2"/>
</dbReference>
<gene>
    <name evidence="7" type="ORF">QVE165_LOCUS15624</name>
</gene>
<dbReference type="Proteomes" id="UP000663832">
    <property type="component" value="Unassembled WGS sequence"/>
</dbReference>
<dbReference type="Gene3D" id="3.40.50.12780">
    <property type="entry name" value="N-terminal domain of ligase-like"/>
    <property type="match status" value="3"/>
</dbReference>
<evidence type="ECO:0000256" key="1">
    <source>
        <dbReference type="ARBA" id="ARBA00004924"/>
    </source>
</evidence>
<dbReference type="InterPro" id="IPR045851">
    <property type="entry name" value="AMP-bd_C_sf"/>
</dbReference>
<keyword evidence="3" id="KW-0597">Phosphoprotein</keyword>
<dbReference type="PROSITE" id="PS00455">
    <property type="entry name" value="AMP_BINDING"/>
    <property type="match status" value="3"/>
</dbReference>
<dbReference type="SUPFAM" id="SSF52777">
    <property type="entry name" value="CoA-dependent acyltransferases"/>
    <property type="match status" value="6"/>
</dbReference>
<dbReference type="Gene3D" id="3.30.559.10">
    <property type="entry name" value="Chloramphenicol acetyltransferase-like domain"/>
    <property type="match status" value="3"/>
</dbReference>
<dbReference type="Pfam" id="PF00668">
    <property type="entry name" value="Condensation"/>
    <property type="match status" value="3"/>
</dbReference>
<dbReference type="FunFam" id="3.40.50.12780:FF:000012">
    <property type="entry name" value="Non-ribosomal peptide synthetase"/>
    <property type="match status" value="1"/>
</dbReference>
<accession>A0A814HW51</accession>
<dbReference type="InterPro" id="IPR057737">
    <property type="entry name" value="Condensation_MtbB-like"/>
</dbReference>
<dbReference type="Gene3D" id="3.40.109.10">
    <property type="entry name" value="NADH Oxidase"/>
    <property type="match status" value="1"/>
</dbReference>
<dbReference type="FunFam" id="3.30.559.30:FF:000006">
    <property type="entry name" value="Yersiniabactin polyketide/non-ribosomal peptide synthetase"/>
    <property type="match status" value="1"/>
</dbReference>
<dbReference type="GO" id="GO:0016491">
    <property type="term" value="F:oxidoreductase activity"/>
    <property type="evidence" value="ECO:0007669"/>
    <property type="project" value="InterPro"/>
</dbReference>
<organism evidence="7 8">
    <name type="scientific">Adineta steineri</name>
    <dbReference type="NCBI Taxonomy" id="433720"/>
    <lineage>
        <taxon>Eukaryota</taxon>
        <taxon>Metazoa</taxon>
        <taxon>Spiralia</taxon>
        <taxon>Gnathifera</taxon>
        <taxon>Rotifera</taxon>
        <taxon>Eurotatoria</taxon>
        <taxon>Bdelloidea</taxon>
        <taxon>Adinetida</taxon>
        <taxon>Adinetidae</taxon>
        <taxon>Adineta</taxon>
    </lineage>
</organism>
<comment type="caution">
    <text evidence="7">The sequence shown here is derived from an EMBL/GenBank/DDBJ whole genome shotgun (WGS) entry which is preliminary data.</text>
</comment>
<evidence type="ECO:0000259" key="6">
    <source>
        <dbReference type="PROSITE" id="PS50075"/>
    </source>
</evidence>
<dbReference type="Pfam" id="PF00501">
    <property type="entry name" value="AMP-binding"/>
    <property type="match status" value="4"/>
</dbReference>
<dbReference type="InterPro" id="IPR001242">
    <property type="entry name" value="Condensation_dom"/>
</dbReference>
<dbReference type="NCBIfam" id="NF003417">
    <property type="entry name" value="PRK04813.1"/>
    <property type="match status" value="6"/>
</dbReference>
<name>A0A814HW51_9BILA</name>
<sequence>MTTSYYVIRSLLDIARLYPQKIAIVLDDQVWTYSELIMQVERVVYQLHHLGVVQGQIIYQFVERSFEMICGFLAILYIGGVYCPINPAVPFERLNVLLEQMQGQYVLVHEKTLNQFPTAAVQHVIVLDNILVPLLDVEDMSDLQIPGKYGAAFIIFTSGTTGRPKAVVHTHKSFSASMAAFIQWNIGMYTARDHVLQVATCSWITHIGEISLPLVVGGTLVLLRQGGEAMKPHQWIQFVNLLSSSSVQLCVLYGTSESSVVLGCQLLNIKDSNIPIGYPFPTIQCLLIDDDGKIINTTDNSSKIGQIHIGGPTLFNSYLNNPELTGSRFTTINNQVYIKTGDLARYNAQGKLFYVGRVDFQIKIRGQRVETTEIENTITNSYPDKISDCVVTKLAQNDDLLVAYVVSKDSELDTDQIRNYCNKHLYQYMVPSIFVFLKQLPLNANGKLDRQRLPIPDISVLLTGTNDLQYIEPKNELETLVHSVWCKILGCNRISTLTNFFTIGGHSLLFIQLYQGYKTTFNIDISMLDIGELFQHPTIANHAHLINQSKNAKHISEQSLWPLCSMEAQMLSTPDVILANNDISKLQHNFMYKTDETSSYQSCATTEIQLAYLFGRRGYVELGQVSCYSYEEYDLPLQFNIERLEQAWNHLIHRHEALRTIFISDTEQQILRNTPYYTILIVDLSNTIFIEDELIKRRMQLSHQIHPANQWPLFDIQVTCFINDSTRHFRIHIGLDLLIMDLWSANIIFSELYQLYHCPHVILPTIKYSFRDYIIAQNQIKTTSVYQADKKYWIDRLHSFPLGPSLPLRCLPTELKIQRFVRLKRTVDQSIWSQLKERINSAQLSPAGFLTSIYAIVLAKWNDNQHFSINLPIFNRLPIHPQVNHIVGDFTSVIPLEINLQKKQTFHQFFHTVQKQLWNDLAHMSYDGISFIRDLMHINKTREIVLPIVFMCGLFHSDFKQNTNKLRDLFETMSVYSISQTPQVYLDNQIYEEDGQLVIQWDHVESLFPTSMIDDMQSVFIDLITRLATSSEMWQELASVSLPVGQLQRRFNFIETQWKSGMSTQLLHTLVIDQAQQTPDTWAIISSQKNLTYDQLMDRVYSLAYHLQQQHEIHSNQLIAVLMKKGWEQVVACLAILVLGGAYLPLDVDSPYDRLCSLIEETNVTILLTQSHCQHAFPHLTTISVDTFTNNDNYPTPFPIKQQSSTDLAYVIYTSGSTGKPKGVMISHQAVVNTVSDMNSRLEISTNDRIFALSHLNFDLSVYDIFGMLIGGGTIVIPNHDDYKNPQHWYDMITKHHVTIWNSVPMLMQMFVEQLKHTNNHNQLRHILLSGDWIPLSLPESIQTTLGEQVTITSLGGATEASIWSIAYTLPKEIPQEWKSIPYGIPLRNQQYYVYDIHLHDCPEWVSSELYIGGEGLANGYWNDQDKTKTSFIIHPLTNKRLYRTGDYGRFLPNGYIEFTGRKDFQVKVHGHRIELGEIEHHLQQHPHIQQSIVNIDDKSKHLIGYVMPEKPSTDNKEYDLTEILIVDPIERINFKLARHSVRHQKKVEKSFALTKPKLAETLIDTYYMRKSYRQFTNETIERSTIEKLLKNCHNSNNNEKISLTHLDFGILSQLLAVLTSISISDQPLPKYYYASIDDLYPVQVYVELPRSIDNISPGVYYHNPDEHTLELISTHINNDMMNIRLHLVGRSSAIAPLYGQRLGSQLCMLETGYITGLLEQEGSRLGLTFLENTHNDSITRNILNMDEDDTHCCFQLSSSEQNISNNVQNDNHQCIIYLKSINNNKDQWFTYNKEYDTVTSFDVENETTQEEIPLFFDDDDDTKIIFHDCQCAIFFSGRSEDTMNIGKLSHLLMDHCLEMNIGMCPIGTRTSFPKQINDVLDTIFIHDKLNGSNILHILLIGKISNEQKNQRTISTVRSMPNWSETLRIYLMKKLPMYMIPSHFISVSSFPLSPNGKINRKALPEIPLSVLQQEDIYNAPNTELEKTIANIWQEILYTDRLIIQHDDPTKIVSGIDRKTSFLISTTASFFSVGGNSLLLVKIYQRYQSKLNFEREALSIRSLFDYNTIVEHAKLLEPIIIDGAQLKQWHTLHINEGIASYAQERIFLDEQVRFSAQIAIYNELTVLQVTKGLLSVNRLLQTLRYVLSKHKILRTSLSFNNDDSTLKQSITDKHLTFTLAADQTFENETDLHNIISQISTNPTLFDLSSGRVFYCQILTQQMIPDENHDKEMITNSDVLVIGFHHVAIDQSGGSIFLNDLCNTYNSNMAGLDDEESLQYIDYAVHERLIDMTPSREFWHLQFEGCNLKRRLSLPIDQHCLSDDQRSGFASAVEITFDRKISSSFLNYASLHHLTLFQLGLATFYTFLFKLTYSPTDLCISCLNANRYRSELQTMVGMFVSTLPYRMQLDPCWSFDEVTKHVREKCLSILEHSHYPLQHILRDFHLDQSTAPFLQIAFDFITESSVNDQLTFDDVSLQPVLLQQSSEVAKFDFTLKFVYNPISNDNILSSSFICSRDLFEDTTVTKMIQRFQYLFEQIFSMNFNVNQTDLVVSPIAKLTLILPDEMNEMQHVAFYRQSNVTNEAPASFAQARIWLDERIRFDPNKPQIAIYNMPFVYRLKSDHTLSIKQLRHALHLAVNNHHSLHTSLHFDFQKNLLMQRIITHEDKKNNNLFSIIKTAYETDEQLNEILHDEKRNPHLFDLTQGLVFRCHIIYHKQISPNHLLSHKDLLIFNFHHALFDFPSMDIFLHDLNQAYTTGQLLYDNNTNLHYLDYAAIEQQMSMTGASMFWLDVLHDCKLEQPLSLPFDRHRLTNEHRTNRATSFSFDFGQDLSNDFLIHAISNNISLEHLTFAVYFIFLSKLTNGQTDLCLAMNINNNRYRDELKSIIGLFENVIPLRCRLDPHWCFHQLLEFVQEITTKSMQYSYFPLQHILNQHPHISKHAFLDTSLEFISCTKNNAMMIGDSQLVPALFFPLNINEDEIVSVCDFSLSIHHYMNINQLSCTINASFDLFNIDTVEKISQRFHSILHLLSASMIDDQVNKPIHELSLTLSNEQYLMQSLNNTQISFSSHFTCIHHEFVYQVMKHPQKLAIELDEQSLTYCELLYYVQVLSSILLNEYNVFPGEIVYQCVERSLSMVIGIMGIEMVGGVYCPLSPRDPQQRLHALTQQIQSRLVLVHHLTKTKFDDAIVSLDIDSILDINDIDEKDLSSAILKGEGLAYIIFTSGSTGTPKAVQVRHKNFIACIHSLVYIDSFNKYDTVVQMTRCSFDVHVQEILGEAFAVHLIALMVKTGITNCVVWNLYGPAETTIVSTFHKVDLIEDTRSVSIGRPLSNYRCMIINQYLQPSITDEEGELLIGGVGVFAGYLERDDLTAKALVEIDDKLFYRTGDLVTIDNNGLLHYQGRKDHQIKLHGQRIELGEIERCLLNITFISACVVMKWNDDYLIAYVQSSHVNEEQLRQHCQSHLPPHMIPSIFIILEKIPLNQNGKVDRKQLPLPDFSLSALLSSDISDTPLNQFEERIHTIWCQVLHSNQNHISKTTSFFSVGGHSLLFIQLYHHYQSVFNFDAHTLSIAPFLQQPTIRQHSQLLQTVPSNDTQTIRCQTLHINQGKTSLN</sequence>
<dbReference type="Pfam" id="PF00550">
    <property type="entry name" value="PP-binding"/>
    <property type="match status" value="2"/>
</dbReference>
<dbReference type="CDD" id="cd19535">
    <property type="entry name" value="Cyc_NRPS"/>
    <property type="match status" value="1"/>
</dbReference>
<keyword evidence="2" id="KW-0596">Phosphopantetheine</keyword>
<dbReference type="InterPro" id="IPR042099">
    <property type="entry name" value="ANL_N_sf"/>
</dbReference>
<dbReference type="InterPro" id="IPR025110">
    <property type="entry name" value="AMP-bd_C"/>
</dbReference>
<evidence type="ECO:0000313" key="8">
    <source>
        <dbReference type="Proteomes" id="UP000663832"/>
    </source>
</evidence>
<dbReference type="EMBL" id="CAJNOM010000085">
    <property type="protein sequence ID" value="CAF1013961.1"/>
    <property type="molecule type" value="Genomic_DNA"/>
</dbReference>
<dbReference type="SUPFAM" id="SSF47336">
    <property type="entry name" value="ACP-like"/>
    <property type="match status" value="3"/>
</dbReference>
<protein>
    <recommendedName>
        <fullName evidence="6">Carrier domain-containing protein</fullName>
    </recommendedName>
</protein>
<evidence type="ECO:0000256" key="2">
    <source>
        <dbReference type="ARBA" id="ARBA00022450"/>
    </source>
</evidence>
<dbReference type="InterPro" id="IPR020845">
    <property type="entry name" value="AMP-binding_CS"/>
</dbReference>
<keyword evidence="8" id="KW-1185">Reference proteome</keyword>
<comment type="similarity">
    <text evidence="5">Belongs to the NRP synthetase family.</text>
</comment>
<feature type="domain" description="Carrier" evidence="6">
    <location>
        <begin position="3509"/>
        <end position="3589"/>
    </location>
</feature>
<evidence type="ECO:0000256" key="3">
    <source>
        <dbReference type="ARBA" id="ARBA00022553"/>
    </source>
</evidence>
<dbReference type="Gene3D" id="2.30.38.10">
    <property type="entry name" value="Luciferase, Domain 3"/>
    <property type="match status" value="1"/>
</dbReference>
<dbReference type="GO" id="GO:0043041">
    <property type="term" value="P:amino acid activation for nonribosomal peptide biosynthetic process"/>
    <property type="evidence" value="ECO:0007669"/>
    <property type="project" value="TreeGrafter"/>
</dbReference>
<dbReference type="GO" id="GO:0016874">
    <property type="term" value="F:ligase activity"/>
    <property type="evidence" value="ECO:0007669"/>
    <property type="project" value="UniProtKB-KW"/>
</dbReference>
<dbReference type="PANTHER" id="PTHR45527">
    <property type="entry name" value="NONRIBOSOMAL PEPTIDE SYNTHETASE"/>
    <property type="match status" value="1"/>
</dbReference>
<dbReference type="FunFam" id="3.30.300.30:FF:000015">
    <property type="entry name" value="Nonribosomal peptide synthase SidD"/>
    <property type="match status" value="1"/>
</dbReference>
<dbReference type="GO" id="GO:0005737">
    <property type="term" value="C:cytoplasm"/>
    <property type="evidence" value="ECO:0007669"/>
    <property type="project" value="TreeGrafter"/>
</dbReference>
<dbReference type="PANTHER" id="PTHR45527:SF10">
    <property type="entry name" value="PYOCHELIN SYNTHASE PCHF"/>
    <property type="match status" value="1"/>
</dbReference>
<dbReference type="InterPro" id="IPR000415">
    <property type="entry name" value="Nitroreductase-like"/>
</dbReference>
<dbReference type="Gene3D" id="3.30.300.30">
    <property type="match status" value="4"/>
</dbReference>
<dbReference type="FunFam" id="3.40.50.980:FF:000001">
    <property type="entry name" value="Non-ribosomal peptide synthetase"/>
    <property type="match status" value="1"/>
</dbReference>
<evidence type="ECO:0000313" key="7">
    <source>
        <dbReference type="EMBL" id="CAF1013961.1"/>
    </source>
</evidence>
<dbReference type="GO" id="GO:0044550">
    <property type="term" value="P:secondary metabolite biosynthetic process"/>
    <property type="evidence" value="ECO:0007669"/>
    <property type="project" value="TreeGrafter"/>
</dbReference>